<name>A0A399JBV3_9MICC</name>
<organism evidence="2 3">
    <name type="scientific">Galactobacter valiniphilus</name>
    <dbReference type="NCBI Taxonomy" id="2676122"/>
    <lineage>
        <taxon>Bacteria</taxon>
        <taxon>Bacillati</taxon>
        <taxon>Actinomycetota</taxon>
        <taxon>Actinomycetes</taxon>
        <taxon>Micrococcales</taxon>
        <taxon>Micrococcaceae</taxon>
        <taxon>Galactobacter</taxon>
    </lineage>
</organism>
<protein>
    <submittedName>
        <fullName evidence="2">Uncharacterized protein</fullName>
    </submittedName>
</protein>
<dbReference type="Proteomes" id="UP000265419">
    <property type="component" value="Unassembled WGS sequence"/>
</dbReference>
<sequence>MPILRSYRTDEDGQLSFREAWYDEEVAQFVINRGPVGHLSETPVVEDDVTPEAGEALLEAFEEACQEDGYRELGQDEQFWLYVRFPSKTAGGSPREHSLRDAVVGGLTGHLAWRGLGTVEGSVFGPGRLTIAVLTPEPKGALKATISCLREVAKSDLTKAVIAVAPGAEPSAAKIKHPLPAEGDFPVDELPEAEEA</sequence>
<comment type="caution">
    <text evidence="2">The sequence shown here is derived from an EMBL/GenBank/DDBJ whole genome shotgun (WGS) entry which is preliminary data.</text>
</comment>
<keyword evidence="3" id="KW-1185">Reference proteome</keyword>
<feature type="compositionally biased region" description="Acidic residues" evidence="1">
    <location>
        <begin position="185"/>
        <end position="196"/>
    </location>
</feature>
<proteinExistence type="predicted"/>
<dbReference type="AlphaFoldDB" id="A0A399JBV3"/>
<evidence type="ECO:0000313" key="2">
    <source>
        <dbReference type="EMBL" id="RII43018.1"/>
    </source>
</evidence>
<dbReference type="EMBL" id="QQXK01000006">
    <property type="protein sequence ID" value="RII43018.1"/>
    <property type="molecule type" value="Genomic_DNA"/>
</dbReference>
<reference evidence="2 3" key="1">
    <citation type="submission" date="2018-07" db="EMBL/GenBank/DDBJ databases">
        <title>Arthrobacter sp. nov., isolated from raw cow's milk with high bacterial count.</title>
        <authorList>
            <person name="Hahne J."/>
            <person name="Isele D."/>
            <person name="Lipski A."/>
        </authorList>
    </citation>
    <scope>NUCLEOTIDE SEQUENCE [LARGE SCALE GENOMIC DNA]</scope>
    <source>
        <strain evidence="2 3">JZ R-35</strain>
    </source>
</reference>
<accession>A0A399JBV3</accession>
<dbReference type="RefSeq" id="WP_119423923.1">
    <property type="nucleotide sequence ID" value="NZ_QQXK01000006.1"/>
</dbReference>
<gene>
    <name evidence="2" type="ORF">DWB68_04355</name>
</gene>
<evidence type="ECO:0000256" key="1">
    <source>
        <dbReference type="SAM" id="MobiDB-lite"/>
    </source>
</evidence>
<evidence type="ECO:0000313" key="3">
    <source>
        <dbReference type="Proteomes" id="UP000265419"/>
    </source>
</evidence>
<feature type="region of interest" description="Disordered" evidence="1">
    <location>
        <begin position="174"/>
        <end position="196"/>
    </location>
</feature>